<evidence type="ECO:0000313" key="1">
    <source>
        <dbReference type="EMBL" id="CAG5090264.1"/>
    </source>
</evidence>
<dbReference type="AlphaFoldDB" id="A0A8J2MJ38"/>
<keyword evidence="2" id="KW-1185">Reference proteome</keyword>
<dbReference type="EMBL" id="CAJNRD030001119">
    <property type="protein sequence ID" value="CAG5090264.1"/>
    <property type="molecule type" value="Genomic_DNA"/>
</dbReference>
<reference evidence="1" key="1">
    <citation type="submission" date="2021-04" db="EMBL/GenBank/DDBJ databases">
        <authorList>
            <person name="Chebbi M.A.C M."/>
        </authorList>
    </citation>
    <scope>NUCLEOTIDE SEQUENCE</scope>
</reference>
<name>A0A8J2MJ38_COTCN</name>
<protein>
    <submittedName>
        <fullName evidence="1">Uncharacterized protein</fullName>
    </submittedName>
</protein>
<proteinExistence type="predicted"/>
<dbReference type="OrthoDB" id="10023262at2759"/>
<sequence>MSSIYKHPKDKKYFQKYSKQWEYDENLKDWISPDSTGDVTKAFCKYCRCTLNAHKNDLLKHAVSNKHKKSVEMDKQAKLCRPLEVIKPHTSKSKVAELQIAVFIAEHTSINTVDHLTDLLKKIDPKSDVFNI</sequence>
<evidence type="ECO:0000313" key="2">
    <source>
        <dbReference type="Proteomes" id="UP000786811"/>
    </source>
</evidence>
<gene>
    <name evidence="1" type="ORF">HICCMSTLAB_LOCUS5562</name>
</gene>
<accession>A0A8J2MJ38</accession>
<dbReference type="Proteomes" id="UP000786811">
    <property type="component" value="Unassembled WGS sequence"/>
</dbReference>
<comment type="caution">
    <text evidence="1">The sequence shown here is derived from an EMBL/GenBank/DDBJ whole genome shotgun (WGS) entry which is preliminary data.</text>
</comment>
<organism evidence="1 2">
    <name type="scientific">Cotesia congregata</name>
    <name type="common">Parasitoid wasp</name>
    <name type="synonym">Apanteles congregatus</name>
    <dbReference type="NCBI Taxonomy" id="51543"/>
    <lineage>
        <taxon>Eukaryota</taxon>
        <taxon>Metazoa</taxon>
        <taxon>Ecdysozoa</taxon>
        <taxon>Arthropoda</taxon>
        <taxon>Hexapoda</taxon>
        <taxon>Insecta</taxon>
        <taxon>Pterygota</taxon>
        <taxon>Neoptera</taxon>
        <taxon>Endopterygota</taxon>
        <taxon>Hymenoptera</taxon>
        <taxon>Apocrita</taxon>
        <taxon>Ichneumonoidea</taxon>
        <taxon>Braconidae</taxon>
        <taxon>Microgastrinae</taxon>
        <taxon>Cotesia</taxon>
    </lineage>
</organism>